<evidence type="ECO:0008006" key="4">
    <source>
        <dbReference type="Google" id="ProtNLM"/>
    </source>
</evidence>
<reference evidence="2 3" key="1">
    <citation type="submission" date="2013-06" db="EMBL/GenBank/DDBJ databases">
        <title>Rumen cellulosomics: divergent fiber-degrading strategies revealed by comparative genome-wide analysis of six Ruminococcal strains.</title>
        <authorList>
            <person name="Dassa B."/>
            <person name="Borovok I."/>
            <person name="Lamed R."/>
            <person name="Flint H."/>
            <person name="Yeoman C.J."/>
            <person name="White B."/>
            <person name="Bayer E.A."/>
        </authorList>
    </citation>
    <scope>NUCLEOTIDE SEQUENCE [LARGE SCALE GENOMIC DNA]</scope>
    <source>
        <strain evidence="2 3">SY3</strain>
    </source>
</reference>
<keyword evidence="1" id="KW-0472">Membrane</keyword>
<gene>
    <name evidence="2" type="ORF">RASY3_01330</name>
</gene>
<dbReference type="PATRIC" id="fig|1341156.4.peg.794"/>
<evidence type="ECO:0000313" key="2">
    <source>
        <dbReference type="EMBL" id="EXM40932.1"/>
    </source>
</evidence>
<feature type="transmembrane region" description="Helical" evidence="1">
    <location>
        <begin position="121"/>
        <end position="137"/>
    </location>
</feature>
<dbReference type="EMBL" id="JEOB01000001">
    <property type="protein sequence ID" value="EXM40932.1"/>
    <property type="molecule type" value="Genomic_DNA"/>
</dbReference>
<proteinExistence type="predicted"/>
<protein>
    <recommendedName>
        <fullName evidence="4">DUF3592 domain-containing protein</fullName>
    </recommendedName>
</protein>
<organism evidence="2 3">
    <name type="scientific">Ruminococcus albus SY3</name>
    <dbReference type="NCBI Taxonomy" id="1341156"/>
    <lineage>
        <taxon>Bacteria</taxon>
        <taxon>Bacillati</taxon>
        <taxon>Bacillota</taxon>
        <taxon>Clostridia</taxon>
        <taxon>Eubacteriales</taxon>
        <taxon>Oscillospiraceae</taxon>
        <taxon>Ruminococcus</taxon>
    </lineage>
</organism>
<name>A0A011V5Y4_RUMAL</name>
<evidence type="ECO:0000313" key="3">
    <source>
        <dbReference type="Proteomes" id="UP000021369"/>
    </source>
</evidence>
<dbReference type="RefSeq" id="WP_037284452.1">
    <property type="nucleotide sequence ID" value="NZ_JEOB01000001.1"/>
</dbReference>
<keyword evidence="3" id="KW-1185">Reference proteome</keyword>
<comment type="caution">
    <text evidence="2">The sequence shown here is derived from an EMBL/GenBank/DDBJ whole genome shotgun (WGS) entry which is preliminary data.</text>
</comment>
<keyword evidence="1" id="KW-1133">Transmembrane helix</keyword>
<evidence type="ECO:0000256" key="1">
    <source>
        <dbReference type="SAM" id="Phobius"/>
    </source>
</evidence>
<dbReference type="AlphaFoldDB" id="A0A011V5Y4"/>
<feature type="transmembrane region" description="Helical" evidence="1">
    <location>
        <begin position="12"/>
        <end position="28"/>
    </location>
</feature>
<sequence length="150" mass="17248">MIKKLPTGARKFAVIAVISALCAVWTGLDSIRYYFSHKSCTERVTAHAEHVEMSLDKSGYTYTVDYTYEFGGSDHSFEAVFITKETRDINYYYSDKDILIDPDAPDKHFIRDSRKNHDPRFLVVAVMLTIVCTGLMLKKIQDEKDLHEVK</sequence>
<accession>A0A011V5Y4</accession>
<keyword evidence="1" id="KW-0812">Transmembrane</keyword>
<dbReference type="Proteomes" id="UP000021369">
    <property type="component" value="Unassembled WGS sequence"/>
</dbReference>